<evidence type="ECO:0000313" key="2">
    <source>
        <dbReference type="EMBL" id="MBB3978713.1"/>
    </source>
</evidence>
<dbReference type="CDD" id="cd04301">
    <property type="entry name" value="NAT_SF"/>
    <property type="match status" value="1"/>
</dbReference>
<dbReference type="RefSeq" id="WP_183806968.1">
    <property type="nucleotide sequence ID" value="NZ_JACIEE010000008.1"/>
</dbReference>
<dbReference type="Pfam" id="PF00583">
    <property type="entry name" value="Acetyltransf_1"/>
    <property type="match status" value="1"/>
</dbReference>
<dbReference type="InterPro" id="IPR000182">
    <property type="entry name" value="GNAT_dom"/>
</dbReference>
<keyword evidence="2" id="KW-0808">Transferase</keyword>
<dbReference type="Gene3D" id="3.40.630.30">
    <property type="match status" value="1"/>
</dbReference>
<keyword evidence="3" id="KW-1185">Reference proteome</keyword>
<dbReference type="GO" id="GO:0016747">
    <property type="term" value="F:acyltransferase activity, transferring groups other than amino-acyl groups"/>
    <property type="evidence" value="ECO:0007669"/>
    <property type="project" value="InterPro"/>
</dbReference>
<proteinExistence type="predicted"/>
<dbReference type="Proteomes" id="UP000574761">
    <property type="component" value="Unassembled WGS sequence"/>
</dbReference>
<protein>
    <submittedName>
        <fullName evidence="2">GNAT superfamily N-acetyltransferase</fullName>
    </submittedName>
</protein>
<name>A0A7W6D8L3_9HYPH</name>
<evidence type="ECO:0000313" key="3">
    <source>
        <dbReference type="Proteomes" id="UP000574761"/>
    </source>
</evidence>
<dbReference type="AlphaFoldDB" id="A0A7W6D8L3"/>
<accession>A0A7W6D8L3</accession>
<comment type="caution">
    <text evidence="2">The sequence shown here is derived from an EMBL/GenBank/DDBJ whole genome shotgun (WGS) entry which is preliminary data.</text>
</comment>
<dbReference type="InterPro" id="IPR016181">
    <property type="entry name" value="Acyl_CoA_acyltransferase"/>
</dbReference>
<organism evidence="2 3">
    <name type="scientific">Mycoplana azooxidifex</name>
    <dbReference type="NCBI Taxonomy" id="1636188"/>
    <lineage>
        <taxon>Bacteria</taxon>
        <taxon>Pseudomonadati</taxon>
        <taxon>Pseudomonadota</taxon>
        <taxon>Alphaproteobacteria</taxon>
        <taxon>Hyphomicrobiales</taxon>
        <taxon>Rhizobiaceae</taxon>
        <taxon>Mycoplana</taxon>
    </lineage>
</organism>
<reference evidence="2 3" key="1">
    <citation type="submission" date="2020-08" db="EMBL/GenBank/DDBJ databases">
        <title>Genomic Encyclopedia of Type Strains, Phase IV (KMG-IV): sequencing the most valuable type-strain genomes for metagenomic binning, comparative biology and taxonomic classification.</title>
        <authorList>
            <person name="Goeker M."/>
        </authorList>
    </citation>
    <scope>NUCLEOTIDE SEQUENCE [LARGE SCALE GENOMIC DNA]</scope>
    <source>
        <strain evidence="2 3">DSM 100211</strain>
    </source>
</reference>
<dbReference type="EMBL" id="JACIEE010000008">
    <property type="protein sequence ID" value="MBB3978713.1"/>
    <property type="molecule type" value="Genomic_DNA"/>
</dbReference>
<gene>
    <name evidence="2" type="ORF">GGQ64_003948</name>
</gene>
<dbReference type="SUPFAM" id="SSF55729">
    <property type="entry name" value="Acyl-CoA N-acyltransferases (Nat)"/>
    <property type="match status" value="1"/>
</dbReference>
<dbReference type="PROSITE" id="PS51186">
    <property type="entry name" value="GNAT"/>
    <property type="match status" value="1"/>
</dbReference>
<feature type="domain" description="N-acetyltransferase" evidence="1">
    <location>
        <begin position="3"/>
        <end position="187"/>
    </location>
</feature>
<evidence type="ECO:0000259" key="1">
    <source>
        <dbReference type="PROSITE" id="PS51186"/>
    </source>
</evidence>
<sequence length="187" mass="20200">MPLQLDPLTSDHIPALQRLLACDRVAENCWCMWFIRRVKEFHAAGAAGNKAAFVALTGSSATPLGLLATDGAEPVGWVAVGPRSRYLRAVKTPTLKATDRGEDDSTWLVPCLFVRPDRRGQSITQALLAGAVEFARASGARAIEGFPARDRLGSGDKQVGTASLFRRAGFDIAHSPSPNRVVMRLEF</sequence>